<comment type="similarity">
    <text evidence="8">Belongs to the WUS homeobox family.</text>
</comment>
<evidence type="ECO:0000256" key="9">
    <source>
        <dbReference type="PROSITE-ProRule" id="PRU00108"/>
    </source>
</evidence>
<evidence type="ECO:0000313" key="14">
    <source>
        <dbReference type="EMBL" id="RZB74596.1"/>
    </source>
</evidence>
<keyword evidence="5 9" id="KW-0371">Homeobox</keyword>
<name>A0A0B2RJI5_GLYSO</name>
<keyword evidence="6" id="KW-0804">Transcription</keyword>
<evidence type="ECO:0000313" key="15">
    <source>
        <dbReference type="Proteomes" id="UP000289340"/>
    </source>
</evidence>
<dbReference type="CDD" id="cd00086">
    <property type="entry name" value="homeodomain"/>
    <property type="match status" value="1"/>
</dbReference>
<organism evidence="13">
    <name type="scientific">Glycine soja</name>
    <name type="common">Wild soybean</name>
    <dbReference type="NCBI Taxonomy" id="3848"/>
    <lineage>
        <taxon>Eukaryota</taxon>
        <taxon>Viridiplantae</taxon>
        <taxon>Streptophyta</taxon>
        <taxon>Embryophyta</taxon>
        <taxon>Tracheophyta</taxon>
        <taxon>Spermatophyta</taxon>
        <taxon>Magnoliopsida</taxon>
        <taxon>eudicotyledons</taxon>
        <taxon>Gunneridae</taxon>
        <taxon>Pentapetalae</taxon>
        <taxon>rosids</taxon>
        <taxon>fabids</taxon>
        <taxon>Fabales</taxon>
        <taxon>Fabaceae</taxon>
        <taxon>Papilionoideae</taxon>
        <taxon>50 kb inversion clade</taxon>
        <taxon>NPAAA clade</taxon>
        <taxon>indigoferoid/millettioid clade</taxon>
        <taxon>Phaseoleae</taxon>
        <taxon>Glycine</taxon>
        <taxon>Glycine subgen. Soja</taxon>
    </lineage>
</organism>
<evidence type="ECO:0000256" key="6">
    <source>
        <dbReference type="ARBA" id="ARBA00023163"/>
    </source>
</evidence>
<dbReference type="InterPro" id="IPR009057">
    <property type="entry name" value="Homeodomain-like_sf"/>
</dbReference>
<dbReference type="PROSITE" id="PS50071">
    <property type="entry name" value="HOMEOBOX_2"/>
    <property type="match status" value="1"/>
</dbReference>
<dbReference type="PANTHER" id="PTHR45940:SF6">
    <property type="entry name" value="WUSCHEL-RELATED HOMEOBOX 2"/>
    <property type="match status" value="1"/>
</dbReference>
<feature type="compositionally biased region" description="Low complexity" evidence="11">
    <location>
        <begin position="270"/>
        <end position="299"/>
    </location>
</feature>
<reference evidence="13" key="1">
    <citation type="submission" date="2014-07" db="EMBL/GenBank/DDBJ databases">
        <title>Identification of a novel salt tolerance gene in wild soybean by whole-genome sequencing.</title>
        <authorList>
            <person name="Lam H.-M."/>
            <person name="Qi X."/>
            <person name="Li M.-W."/>
            <person name="Liu X."/>
            <person name="Xie M."/>
            <person name="Ni M."/>
            <person name="Xu X."/>
        </authorList>
    </citation>
    <scope>NUCLEOTIDE SEQUENCE [LARGE SCALE GENOMIC DNA]</scope>
    <source>
        <tissue evidence="13">Root</tissue>
    </source>
</reference>
<dbReference type="SUPFAM" id="SSF46689">
    <property type="entry name" value="Homeodomain-like"/>
    <property type="match status" value="1"/>
</dbReference>
<dbReference type="AlphaFoldDB" id="A0A0B2RJI5"/>
<feature type="domain" description="Homeobox" evidence="12">
    <location>
        <begin position="99"/>
        <end position="164"/>
    </location>
</feature>
<feature type="region of interest" description="Disordered" evidence="11">
    <location>
        <begin position="267"/>
        <end position="314"/>
    </location>
</feature>
<evidence type="ECO:0000256" key="7">
    <source>
        <dbReference type="ARBA" id="ARBA00023242"/>
    </source>
</evidence>
<evidence type="ECO:0000259" key="12">
    <source>
        <dbReference type="PROSITE" id="PS50071"/>
    </source>
</evidence>
<dbReference type="SMART" id="SM00389">
    <property type="entry name" value="HOX"/>
    <property type="match status" value="1"/>
</dbReference>
<dbReference type="GO" id="GO:0099402">
    <property type="term" value="P:plant organ development"/>
    <property type="evidence" value="ECO:0007669"/>
    <property type="project" value="InterPro"/>
</dbReference>
<proteinExistence type="inferred from homology"/>
<comment type="subcellular location">
    <subcellularLocation>
        <location evidence="1 9 10">Nucleus</location>
    </subcellularLocation>
</comment>
<evidence type="ECO:0000256" key="4">
    <source>
        <dbReference type="ARBA" id="ARBA00023125"/>
    </source>
</evidence>
<evidence type="ECO:0000256" key="3">
    <source>
        <dbReference type="ARBA" id="ARBA00023015"/>
    </source>
</evidence>
<evidence type="ECO:0000256" key="11">
    <source>
        <dbReference type="SAM" id="MobiDB-lite"/>
    </source>
</evidence>
<keyword evidence="15" id="KW-1185">Reference proteome</keyword>
<evidence type="ECO:0000256" key="8">
    <source>
        <dbReference type="ARBA" id="ARBA00024040"/>
    </source>
</evidence>
<dbReference type="GO" id="GO:0005634">
    <property type="term" value="C:nucleus"/>
    <property type="evidence" value="ECO:0007669"/>
    <property type="project" value="UniProtKB-SubCell"/>
</dbReference>
<dbReference type="EMBL" id="KN650302">
    <property type="protein sequence ID" value="KHN32118.1"/>
    <property type="molecule type" value="Genomic_DNA"/>
</dbReference>
<keyword evidence="4 9" id="KW-0238">DNA-binding</keyword>
<dbReference type="Gramene" id="XM_028338319.1">
    <property type="protein sequence ID" value="XP_028194120.1"/>
    <property type="gene ID" value="LOC114379632"/>
</dbReference>
<dbReference type="Proteomes" id="UP000289340">
    <property type="component" value="Chromosome 12"/>
</dbReference>
<dbReference type="PANTHER" id="PTHR45940">
    <property type="entry name" value="WUSCHEL-RELATED HOMEOBOX 1-RELATED"/>
    <property type="match status" value="1"/>
</dbReference>
<dbReference type="Proteomes" id="UP000053555">
    <property type="component" value="Unassembled WGS sequence"/>
</dbReference>
<accession>A0A0B2RJI5</accession>
<dbReference type="EMBL" id="QZWG01000012">
    <property type="protein sequence ID" value="RZB74596.1"/>
    <property type="molecule type" value="Genomic_DNA"/>
</dbReference>
<dbReference type="FunFam" id="1.10.10.60:FF:000146">
    <property type="entry name" value="WUSCHEL-related homeobox 4"/>
    <property type="match status" value="1"/>
</dbReference>
<feature type="DNA-binding region" description="Homeobox" evidence="9">
    <location>
        <begin position="101"/>
        <end position="165"/>
    </location>
</feature>
<dbReference type="GO" id="GO:0003677">
    <property type="term" value="F:DNA binding"/>
    <property type="evidence" value="ECO:0007669"/>
    <property type="project" value="UniProtKB-UniRule"/>
</dbReference>
<evidence type="ECO:0000313" key="13">
    <source>
        <dbReference type="EMBL" id="KHN32118.1"/>
    </source>
</evidence>
<dbReference type="GO" id="GO:0003700">
    <property type="term" value="F:DNA-binding transcription factor activity"/>
    <property type="evidence" value="ECO:0007669"/>
    <property type="project" value="InterPro"/>
</dbReference>
<evidence type="ECO:0000256" key="2">
    <source>
        <dbReference type="ARBA" id="ARBA00022473"/>
    </source>
</evidence>
<dbReference type="SMR" id="A0A0B2RJI5"/>
<evidence type="ECO:0000256" key="1">
    <source>
        <dbReference type="ARBA" id="ARBA00004123"/>
    </source>
</evidence>
<dbReference type="InterPro" id="IPR001356">
    <property type="entry name" value="HD"/>
</dbReference>
<protein>
    <submittedName>
        <fullName evidence="13">WUSCHEL-related homeobox 2</fullName>
    </submittedName>
</protein>
<evidence type="ECO:0000256" key="5">
    <source>
        <dbReference type="ARBA" id="ARBA00023155"/>
    </source>
</evidence>
<keyword evidence="7 9" id="KW-0539">Nucleus</keyword>
<dbReference type="Pfam" id="PF00046">
    <property type="entry name" value="Homeodomain"/>
    <property type="match status" value="1"/>
</dbReference>
<sequence>MFSEMFCTKNNTHVNPLYQLSTILFLPTYLLLYKKSECFTSHGNNSKSIVVITSNNKIKYSSGIGIDNRIVMESGNNNDEELDMEMEMGGSNVNGNGGVAGSSSRWNPTKEQISMLENLYKQGIKTPSAEEIQQITARLRAYGHIEGKNVFYWFQNHKARQRQKQKQETFAYFNRFLHTPQPFFSPPICPNAMCAPYYIPQAQGEIGFYHPHPKVLVPVGFRRSPSEKVVPTGMHQMQQRISDCCNSHYSNQETLDLFPLHPTGILEGKTTTTTDQVPSLASVSADSSTDTPSAAASPDHINEDHDHASPLNQPFFDFFTTSGQGSY</sequence>
<dbReference type="InterPro" id="IPR044555">
    <property type="entry name" value="WUSCHEL-like"/>
</dbReference>
<evidence type="ECO:0000256" key="10">
    <source>
        <dbReference type="RuleBase" id="RU000682"/>
    </source>
</evidence>
<reference evidence="14 15" key="2">
    <citation type="submission" date="2018-09" db="EMBL/GenBank/DDBJ databases">
        <title>A high-quality reference genome of wild soybean provides a powerful tool to mine soybean genomes.</title>
        <authorList>
            <person name="Xie M."/>
            <person name="Chung C.Y.L."/>
            <person name="Li M.-W."/>
            <person name="Wong F.-L."/>
            <person name="Chan T.-F."/>
            <person name="Lam H.-M."/>
        </authorList>
    </citation>
    <scope>NUCLEOTIDE SEQUENCE [LARGE SCALE GENOMIC DNA]</scope>
    <source>
        <strain evidence="15">cv. W05</strain>
        <tissue evidence="14">Hypocotyl of etiolated seedlings</tissue>
    </source>
</reference>
<keyword evidence="2" id="KW-0217">Developmental protein</keyword>
<keyword evidence="3" id="KW-0805">Transcription regulation</keyword>
<dbReference type="Gene3D" id="1.10.10.60">
    <property type="entry name" value="Homeodomain-like"/>
    <property type="match status" value="1"/>
</dbReference>
<gene>
    <name evidence="14" type="ORF">D0Y65_033544</name>
    <name evidence="13" type="ORF">glysoja_028913</name>
</gene>